<dbReference type="PANTHER" id="PTHR31157">
    <property type="entry name" value="SCP DOMAIN-CONTAINING PROTEIN"/>
    <property type="match status" value="1"/>
</dbReference>
<dbReference type="Proteomes" id="UP001597073">
    <property type="component" value="Unassembled WGS sequence"/>
</dbReference>
<dbReference type="Gene3D" id="3.40.33.10">
    <property type="entry name" value="CAP"/>
    <property type="match status" value="1"/>
</dbReference>
<dbReference type="SUPFAM" id="SSF55797">
    <property type="entry name" value="PR-1-like"/>
    <property type="match status" value="1"/>
</dbReference>
<feature type="domain" description="SCP" evidence="1">
    <location>
        <begin position="38"/>
        <end position="154"/>
    </location>
</feature>
<reference evidence="3" key="1">
    <citation type="journal article" date="2019" name="Int. J. Syst. Evol. Microbiol.">
        <title>The Global Catalogue of Microorganisms (GCM) 10K type strain sequencing project: providing services to taxonomists for standard genome sequencing and annotation.</title>
        <authorList>
            <consortium name="The Broad Institute Genomics Platform"/>
            <consortium name="The Broad Institute Genome Sequencing Center for Infectious Disease"/>
            <person name="Wu L."/>
            <person name="Ma J."/>
        </authorList>
    </citation>
    <scope>NUCLEOTIDE SEQUENCE [LARGE SCALE GENOMIC DNA]</scope>
    <source>
        <strain evidence="3">CCUG 60742</strain>
    </source>
</reference>
<evidence type="ECO:0000313" key="2">
    <source>
        <dbReference type="EMBL" id="MFD0764681.1"/>
    </source>
</evidence>
<dbReference type="RefSeq" id="WP_377140512.1">
    <property type="nucleotide sequence ID" value="NZ_JBHTIA010000003.1"/>
</dbReference>
<comment type="caution">
    <text evidence="2">The sequence shown here is derived from an EMBL/GenBank/DDBJ whole genome shotgun (WGS) entry which is preliminary data.</text>
</comment>
<evidence type="ECO:0000313" key="3">
    <source>
        <dbReference type="Proteomes" id="UP001597073"/>
    </source>
</evidence>
<dbReference type="EMBL" id="JBHTIA010000003">
    <property type="protein sequence ID" value="MFD0764681.1"/>
    <property type="molecule type" value="Genomic_DNA"/>
</dbReference>
<dbReference type="InterPro" id="IPR035940">
    <property type="entry name" value="CAP_sf"/>
</dbReference>
<dbReference type="PANTHER" id="PTHR31157:SF1">
    <property type="entry name" value="SCP DOMAIN-CONTAINING PROTEIN"/>
    <property type="match status" value="1"/>
</dbReference>
<accession>A0ABW2ZER2</accession>
<keyword evidence="3" id="KW-1185">Reference proteome</keyword>
<protein>
    <submittedName>
        <fullName evidence="2">CAP domain-containing protein</fullName>
    </submittedName>
</protein>
<organism evidence="2 3">
    <name type="scientific">Mucilaginibacter lutimaris</name>
    <dbReference type="NCBI Taxonomy" id="931629"/>
    <lineage>
        <taxon>Bacteria</taxon>
        <taxon>Pseudomonadati</taxon>
        <taxon>Bacteroidota</taxon>
        <taxon>Sphingobacteriia</taxon>
        <taxon>Sphingobacteriales</taxon>
        <taxon>Sphingobacteriaceae</taxon>
        <taxon>Mucilaginibacter</taxon>
    </lineage>
</organism>
<proteinExistence type="predicted"/>
<sequence length="190" mass="21674">MKKYYFGILFFLTVFAFSSFVSVNKVAGYASFKQQFLDLINETRAKGCKCGNKWYPPAPSMVWNDDLEEAAKGHAKDMAKQNYFSHESKDGRTMTTRIITAGYVFKGWKSFAVGENIAFGQTSIPEVMTGWFKSEGHCKNLMNPGFKEVGVAENNKYWVQDFGGREPFSEEQQKLIKSGKYRLIQKEPGY</sequence>
<name>A0ABW2ZER2_9SPHI</name>
<gene>
    <name evidence="2" type="ORF">ACFQZI_07430</name>
</gene>
<evidence type="ECO:0000259" key="1">
    <source>
        <dbReference type="Pfam" id="PF00188"/>
    </source>
</evidence>
<dbReference type="InterPro" id="IPR014044">
    <property type="entry name" value="CAP_dom"/>
</dbReference>
<dbReference type="Pfam" id="PF00188">
    <property type="entry name" value="CAP"/>
    <property type="match status" value="1"/>
</dbReference>
<dbReference type="CDD" id="cd05379">
    <property type="entry name" value="CAP_bacterial"/>
    <property type="match status" value="1"/>
</dbReference>